<dbReference type="EMBL" id="QJSX01000011">
    <property type="protein sequence ID" value="PYE52977.1"/>
    <property type="molecule type" value="Genomic_DNA"/>
</dbReference>
<evidence type="ECO:0000256" key="5">
    <source>
        <dbReference type="ARBA" id="ARBA00022747"/>
    </source>
</evidence>
<dbReference type="PANTHER" id="PTHR10629">
    <property type="entry name" value="CYTOSINE-SPECIFIC METHYLTRANSFERASE"/>
    <property type="match status" value="1"/>
</dbReference>
<evidence type="ECO:0000256" key="6">
    <source>
        <dbReference type="PROSITE-ProRule" id="PRU01016"/>
    </source>
</evidence>
<dbReference type="GO" id="GO:0003677">
    <property type="term" value="F:DNA binding"/>
    <property type="evidence" value="ECO:0007669"/>
    <property type="project" value="TreeGrafter"/>
</dbReference>
<gene>
    <name evidence="7" type="ORF">DES52_111150</name>
</gene>
<dbReference type="PANTHER" id="PTHR10629:SF52">
    <property type="entry name" value="DNA (CYTOSINE-5)-METHYLTRANSFERASE 1"/>
    <property type="match status" value="1"/>
</dbReference>
<dbReference type="Proteomes" id="UP000248326">
    <property type="component" value="Unassembled WGS sequence"/>
</dbReference>
<name>A0A318S9T8_9DEIO</name>
<feature type="active site" evidence="6">
    <location>
        <position position="99"/>
    </location>
</feature>
<comment type="similarity">
    <text evidence="6">Belongs to the class I-like SAM-binding methyltransferase superfamily. C5-methyltransferase family.</text>
</comment>
<evidence type="ECO:0000256" key="4">
    <source>
        <dbReference type="ARBA" id="ARBA00022691"/>
    </source>
</evidence>
<keyword evidence="4 6" id="KW-0949">S-adenosyl-L-methionine</keyword>
<dbReference type="PROSITE" id="PS51679">
    <property type="entry name" value="SAM_MT_C5"/>
    <property type="match status" value="1"/>
</dbReference>
<organism evidence="7 8">
    <name type="scientific">Deinococcus yavapaiensis KR-236</name>
    <dbReference type="NCBI Taxonomy" id="694435"/>
    <lineage>
        <taxon>Bacteria</taxon>
        <taxon>Thermotogati</taxon>
        <taxon>Deinococcota</taxon>
        <taxon>Deinococci</taxon>
        <taxon>Deinococcales</taxon>
        <taxon>Deinococcaceae</taxon>
        <taxon>Deinococcus</taxon>
    </lineage>
</organism>
<accession>A0A318S9T8</accession>
<dbReference type="PRINTS" id="PR00105">
    <property type="entry name" value="C5METTRFRASE"/>
</dbReference>
<proteinExistence type="inferred from homology"/>
<dbReference type="AlphaFoldDB" id="A0A318S9T8"/>
<reference evidence="7 8" key="1">
    <citation type="submission" date="2018-06" db="EMBL/GenBank/DDBJ databases">
        <title>Genomic Encyclopedia of Type Strains, Phase IV (KMG-IV): sequencing the most valuable type-strain genomes for metagenomic binning, comparative biology and taxonomic classification.</title>
        <authorList>
            <person name="Goeker M."/>
        </authorList>
    </citation>
    <scope>NUCLEOTIDE SEQUENCE [LARGE SCALE GENOMIC DNA]</scope>
    <source>
        <strain evidence="7 8">DSM 18048</strain>
    </source>
</reference>
<keyword evidence="5" id="KW-0680">Restriction system</keyword>
<dbReference type="Gene3D" id="3.90.120.10">
    <property type="entry name" value="DNA Methylase, subunit A, domain 2"/>
    <property type="match status" value="1"/>
</dbReference>
<sequence length="379" mass="41470">MKSITVPTPPSHPDPRPHRNSTVVDLFCGVGGLTHGFVAEGFHVAAGLDVDSSCRHAYEANNAGATFLEKSVDDPSVPDLLRDLYPRGRTKILVGCAPCQPFSSNNTKGKQTGDWRLLGVFGDLVAAVEPDVVSMENVSRLATFRGGEVFRGFVSKLEDLGYHVAWDDVHGPDHGVPQRRKRLLLLASRLGPIEFEPPSRSPDTYRTVRDTIGALRPLRAGERDLADPLHWAAGLTQRNLERIRASKPNGSWRDWDEHLVADCHRKASGKSFPSVYGRMAWDEPSPTITTQFYGFGNGRFGHPEQDRAISLREGALLQTFPPGYEFVPPEGPWTFEHIGRHIGNAVPPEVGRVVARSIAAHLDATAASTEAASRGLVVQ</sequence>
<dbReference type="GO" id="GO:0003886">
    <property type="term" value="F:DNA (cytosine-5-)-methyltransferase activity"/>
    <property type="evidence" value="ECO:0007669"/>
    <property type="project" value="UniProtKB-EC"/>
</dbReference>
<protein>
    <recommendedName>
        <fullName evidence="1">DNA (cytosine-5-)-methyltransferase</fullName>
        <ecNumber evidence="1">2.1.1.37</ecNumber>
    </recommendedName>
</protein>
<dbReference type="SUPFAM" id="SSF53335">
    <property type="entry name" value="S-adenosyl-L-methionine-dependent methyltransferases"/>
    <property type="match status" value="1"/>
</dbReference>
<evidence type="ECO:0000256" key="2">
    <source>
        <dbReference type="ARBA" id="ARBA00022603"/>
    </source>
</evidence>
<keyword evidence="3 6" id="KW-0808">Transferase</keyword>
<dbReference type="Pfam" id="PF00145">
    <property type="entry name" value="DNA_methylase"/>
    <property type="match status" value="1"/>
</dbReference>
<evidence type="ECO:0000313" key="8">
    <source>
        <dbReference type="Proteomes" id="UP000248326"/>
    </source>
</evidence>
<dbReference type="InterPro" id="IPR031303">
    <property type="entry name" value="C5_meth_CS"/>
</dbReference>
<evidence type="ECO:0000313" key="7">
    <source>
        <dbReference type="EMBL" id="PYE52977.1"/>
    </source>
</evidence>
<evidence type="ECO:0000256" key="1">
    <source>
        <dbReference type="ARBA" id="ARBA00011975"/>
    </source>
</evidence>
<keyword evidence="8" id="KW-1185">Reference proteome</keyword>
<dbReference type="GO" id="GO:0009307">
    <property type="term" value="P:DNA restriction-modification system"/>
    <property type="evidence" value="ECO:0007669"/>
    <property type="project" value="UniProtKB-KW"/>
</dbReference>
<dbReference type="GO" id="GO:0032259">
    <property type="term" value="P:methylation"/>
    <property type="evidence" value="ECO:0007669"/>
    <property type="project" value="UniProtKB-KW"/>
</dbReference>
<keyword evidence="2 6" id="KW-0489">Methyltransferase</keyword>
<dbReference type="EC" id="2.1.1.37" evidence="1"/>
<dbReference type="InterPro" id="IPR029063">
    <property type="entry name" value="SAM-dependent_MTases_sf"/>
</dbReference>
<dbReference type="InterPro" id="IPR050390">
    <property type="entry name" value="C5-Methyltransferase"/>
</dbReference>
<dbReference type="PROSITE" id="PS00095">
    <property type="entry name" value="C5_MTASE_2"/>
    <property type="match status" value="1"/>
</dbReference>
<dbReference type="Gene3D" id="3.40.50.150">
    <property type="entry name" value="Vaccinia Virus protein VP39"/>
    <property type="match status" value="1"/>
</dbReference>
<dbReference type="InterPro" id="IPR001525">
    <property type="entry name" value="C5_MeTfrase"/>
</dbReference>
<evidence type="ECO:0000256" key="3">
    <source>
        <dbReference type="ARBA" id="ARBA00022679"/>
    </source>
</evidence>
<dbReference type="GO" id="GO:0044027">
    <property type="term" value="P:negative regulation of gene expression via chromosomal CpG island methylation"/>
    <property type="evidence" value="ECO:0007669"/>
    <property type="project" value="TreeGrafter"/>
</dbReference>
<comment type="caution">
    <text evidence="7">The sequence shown here is derived from an EMBL/GenBank/DDBJ whole genome shotgun (WGS) entry which is preliminary data.</text>
</comment>